<dbReference type="GO" id="GO:0016020">
    <property type="term" value="C:membrane"/>
    <property type="evidence" value="ECO:0007669"/>
    <property type="project" value="TreeGrafter"/>
</dbReference>
<reference evidence="4 5" key="1">
    <citation type="submission" date="2019-12" db="EMBL/GenBank/DDBJ databases">
        <title>Genomic-based taxomic classification of the family Erythrobacteraceae.</title>
        <authorList>
            <person name="Xu L."/>
        </authorList>
    </citation>
    <scope>NUCLEOTIDE SEQUENCE [LARGE SCALE GENOMIC DNA]</scope>
    <source>
        <strain evidence="4 5">KEMB 9005-328</strain>
    </source>
</reference>
<dbReference type="PANTHER" id="PTHR23028">
    <property type="entry name" value="ACETYLTRANSFERASE"/>
    <property type="match status" value="1"/>
</dbReference>
<feature type="domain" description="SGNH" evidence="3">
    <location>
        <begin position="373"/>
        <end position="631"/>
    </location>
</feature>
<dbReference type="OrthoDB" id="9796461at2"/>
<feature type="transmembrane region" description="Helical" evidence="1">
    <location>
        <begin position="174"/>
        <end position="196"/>
    </location>
</feature>
<feature type="transmembrane region" description="Helical" evidence="1">
    <location>
        <begin position="292"/>
        <end position="312"/>
    </location>
</feature>
<feature type="transmembrane region" description="Helical" evidence="1">
    <location>
        <begin position="324"/>
        <end position="343"/>
    </location>
</feature>
<sequence length="639" mass="69823">MAVVPVVLYHAGIAGFSGGFVGVDVFFVISGFLITGILLKDIEQKRFSIVEFYKRRIRRILPALLIVLALTTVAAWIFLPPSNLEAYGNSMGFVTLFASNFWFRKAVDYFAVSSEVQPLLHTWSLAVEEQFYIFYPILLYFLAKTRVKLAWVLLGIGAASLVLAIALLPYAPSAVFYLLPTRAWELIVGGLLACGVVPRSERIAGPIGAMGATLIVLSVVFYDSATPFPGLAAIPPCLGAAMLIWSGSGPTYRVLASAPFVRVGQASYSYYLWHFPIFAFADYLVGGHFSPAVGLALSALSLLLAFATLYLIENPVRKSKARAAYIVPLATVVAFGLVGFALARSGGAPERLDARSAMYVATAGDEMRHHSECMTNTSVVADACLLGDKQAQPHVLLWGDSHAMVAATPLEAQAKQLNASFLFAADADCPSGIGFSISDTTQPGLTRTTAYRYCKTYNDRMLALALNDPRITTVVFAARWTNWRIGEAGNPVETPVDIRLEDANGIAPSEKDNAKIWEAGFRRLLDRLHKAGKKIFIVGPLPEPPFNVPQRFYVSQFGFVATPSTIPLSDYTERNRRILAFFKTLPDVSFLWPASKLCSNESCALGDKQGLYYFDQDHLSVRGSLKTTAIYLPVFQKTP</sequence>
<keyword evidence="1" id="KW-1133">Transmembrane helix</keyword>
<evidence type="ECO:0000313" key="5">
    <source>
        <dbReference type="Proteomes" id="UP000439780"/>
    </source>
</evidence>
<dbReference type="Pfam" id="PF01757">
    <property type="entry name" value="Acyl_transf_3"/>
    <property type="match status" value="1"/>
</dbReference>
<keyword evidence="4" id="KW-0808">Transferase</keyword>
<dbReference type="EMBL" id="WTYA01000005">
    <property type="protein sequence ID" value="MXP28673.1"/>
    <property type="molecule type" value="Genomic_DNA"/>
</dbReference>
<name>A0A845AHL9_9SPHN</name>
<feature type="domain" description="Acyltransferase 3" evidence="2">
    <location>
        <begin position="4"/>
        <end position="308"/>
    </location>
</feature>
<keyword evidence="5" id="KW-1185">Reference proteome</keyword>
<feature type="transmembrane region" description="Helical" evidence="1">
    <location>
        <begin position="149"/>
        <end position="168"/>
    </location>
</feature>
<keyword evidence="1" id="KW-0472">Membrane</keyword>
<organism evidence="4 5">
    <name type="scientific">Qipengyuania algicida</name>
    <dbReference type="NCBI Taxonomy" id="1836209"/>
    <lineage>
        <taxon>Bacteria</taxon>
        <taxon>Pseudomonadati</taxon>
        <taxon>Pseudomonadota</taxon>
        <taxon>Alphaproteobacteria</taxon>
        <taxon>Sphingomonadales</taxon>
        <taxon>Erythrobacteraceae</taxon>
        <taxon>Qipengyuania</taxon>
    </lineage>
</organism>
<feature type="transmembrane region" description="Helical" evidence="1">
    <location>
        <begin position="268"/>
        <end position="286"/>
    </location>
</feature>
<keyword evidence="1" id="KW-0812">Transmembrane</keyword>
<keyword evidence="4" id="KW-0012">Acyltransferase</keyword>
<evidence type="ECO:0000313" key="4">
    <source>
        <dbReference type="EMBL" id="MXP28673.1"/>
    </source>
</evidence>
<feature type="transmembrane region" description="Helical" evidence="1">
    <location>
        <begin position="6"/>
        <end position="39"/>
    </location>
</feature>
<protein>
    <submittedName>
        <fullName evidence="4">Acyltransferase family protein</fullName>
    </submittedName>
</protein>
<feature type="transmembrane region" description="Helical" evidence="1">
    <location>
        <begin position="228"/>
        <end position="247"/>
    </location>
</feature>
<evidence type="ECO:0000259" key="3">
    <source>
        <dbReference type="Pfam" id="PF19040"/>
    </source>
</evidence>
<gene>
    <name evidence="4" type="ORF">GRI58_07550</name>
</gene>
<dbReference type="AlphaFoldDB" id="A0A845AHL9"/>
<dbReference type="PANTHER" id="PTHR23028:SF53">
    <property type="entry name" value="ACYL_TRANSF_3 DOMAIN-CONTAINING PROTEIN"/>
    <property type="match status" value="1"/>
</dbReference>
<evidence type="ECO:0000259" key="2">
    <source>
        <dbReference type="Pfam" id="PF01757"/>
    </source>
</evidence>
<evidence type="ECO:0000256" key="1">
    <source>
        <dbReference type="SAM" id="Phobius"/>
    </source>
</evidence>
<dbReference type="InterPro" id="IPR050879">
    <property type="entry name" value="Acyltransferase_3"/>
</dbReference>
<feature type="transmembrane region" description="Helical" evidence="1">
    <location>
        <begin position="123"/>
        <end position="142"/>
    </location>
</feature>
<proteinExistence type="predicted"/>
<dbReference type="GO" id="GO:0016747">
    <property type="term" value="F:acyltransferase activity, transferring groups other than amino-acyl groups"/>
    <property type="evidence" value="ECO:0007669"/>
    <property type="project" value="InterPro"/>
</dbReference>
<feature type="transmembrane region" description="Helical" evidence="1">
    <location>
        <begin position="203"/>
        <end position="222"/>
    </location>
</feature>
<accession>A0A845AHL9</accession>
<dbReference type="InterPro" id="IPR002656">
    <property type="entry name" value="Acyl_transf_3_dom"/>
</dbReference>
<dbReference type="GO" id="GO:0009103">
    <property type="term" value="P:lipopolysaccharide biosynthetic process"/>
    <property type="evidence" value="ECO:0007669"/>
    <property type="project" value="TreeGrafter"/>
</dbReference>
<feature type="transmembrane region" description="Helical" evidence="1">
    <location>
        <begin position="60"/>
        <end position="79"/>
    </location>
</feature>
<dbReference type="InterPro" id="IPR043968">
    <property type="entry name" value="SGNH"/>
</dbReference>
<dbReference type="Proteomes" id="UP000439780">
    <property type="component" value="Unassembled WGS sequence"/>
</dbReference>
<comment type="caution">
    <text evidence="4">The sequence shown here is derived from an EMBL/GenBank/DDBJ whole genome shotgun (WGS) entry which is preliminary data.</text>
</comment>
<dbReference type="Pfam" id="PF19040">
    <property type="entry name" value="SGNH"/>
    <property type="match status" value="1"/>
</dbReference>